<dbReference type="Proteomes" id="UP000654075">
    <property type="component" value="Unassembled WGS sequence"/>
</dbReference>
<reference evidence="1" key="1">
    <citation type="submission" date="2021-02" db="EMBL/GenBank/DDBJ databases">
        <authorList>
            <person name="Dougan E. K."/>
            <person name="Rhodes N."/>
            <person name="Thang M."/>
            <person name="Chan C."/>
        </authorList>
    </citation>
    <scope>NUCLEOTIDE SEQUENCE</scope>
</reference>
<name>A0A813EZH4_POLGL</name>
<gene>
    <name evidence="1" type="ORF">PGLA1383_LOCUS23870</name>
</gene>
<sequence length="111" mass="12629">MIHDSAQSPPRFASFGLELEKLRLMQFRTTQNRLYWSAQATPPRQLKGKGHDSRFNTKIARAVILFCLTWPTGERQATAQPFEVLSSLAALLAQTNAEAVRTKRQMAFHEN</sequence>
<proteinExistence type="predicted"/>
<dbReference type="AlphaFoldDB" id="A0A813EZH4"/>
<dbReference type="EMBL" id="CAJNNV010018316">
    <property type="protein sequence ID" value="CAE8605772.1"/>
    <property type="molecule type" value="Genomic_DNA"/>
</dbReference>
<accession>A0A813EZH4</accession>
<protein>
    <submittedName>
        <fullName evidence="1">Uncharacterized protein</fullName>
    </submittedName>
</protein>
<evidence type="ECO:0000313" key="2">
    <source>
        <dbReference type="Proteomes" id="UP000654075"/>
    </source>
</evidence>
<keyword evidence="2" id="KW-1185">Reference proteome</keyword>
<organism evidence="1 2">
    <name type="scientific">Polarella glacialis</name>
    <name type="common">Dinoflagellate</name>
    <dbReference type="NCBI Taxonomy" id="89957"/>
    <lineage>
        <taxon>Eukaryota</taxon>
        <taxon>Sar</taxon>
        <taxon>Alveolata</taxon>
        <taxon>Dinophyceae</taxon>
        <taxon>Suessiales</taxon>
        <taxon>Suessiaceae</taxon>
        <taxon>Polarella</taxon>
    </lineage>
</organism>
<evidence type="ECO:0000313" key="1">
    <source>
        <dbReference type="EMBL" id="CAE8605772.1"/>
    </source>
</evidence>
<comment type="caution">
    <text evidence="1">The sequence shown here is derived from an EMBL/GenBank/DDBJ whole genome shotgun (WGS) entry which is preliminary data.</text>
</comment>